<keyword evidence="3" id="KW-1185">Reference proteome</keyword>
<evidence type="ECO:0000313" key="3">
    <source>
        <dbReference type="Proteomes" id="UP000499080"/>
    </source>
</evidence>
<accession>A0A4Y2LL54</accession>
<sequence>MKIQAFKIISGGKHLCSPNGRAATDGHITGLGTDPSRRRCDPSTEMWPSQSHVHCYTPPRRSKNPPTYPSTSHPRTRAPLSTEESLEYKQLQIIRNDEQRTRSLVGSFRRRTYFKTFQTEHHNALSKEANKIALLIS</sequence>
<name>A0A4Y2LL54_ARAVE</name>
<evidence type="ECO:0000313" key="2">
    <source>
        <dbReference type="EMBL" id="GBN14723.1"/>
    </source>
</evidence>
<feature type="region of interest" description="Disordered" evidence="1">
    <location>
        <begin position="25"/>
        <end position="84"/>
    </location>
</feature>
<dbReference type="AlphaFoldDB" id="A0A4Y2LL54"/>
<comment type="caution">
    <text evidence="2">The sequence shown here is derived from an EMBL/GenBank/DDBJ whole genome shotgun (WGS) entry which is preliminary data.</text>
</comment>
<evidence type="ECO:0000256" key="1">
    <source>
        <dbReference type="SAM" id="MobiDB-lite"/>
    </source>
</evidence>
<protein>
    <submittedName>
        <fullName evidence="2">Uncharacterized protein</fullName>
    </submittedName>
</protein>
<dbReference type="Proteomes" id="UP000499080">
    <property type="component" value="Unassembled WGS sequence"/>
</dbReference>
<organism evidence="2 3">
    <name type="scientific">Araneus ventricosus</name>
    <name type="common">Orbweaver spider</name>
    <name type="synonym">Epeira ventricosa</name>
    <dbReference type="NCBI Taxonomy" id="182803"/>
    <lineage>
        <taxon>Eukaryota</taxon>
        <taxon>Metazoa</taxon>
        <taxon>Ecdysozoa</taxon>
        <taxon>Arthropoda</taxon>
        <taxon>Chelicerata</taxon>
        <taxon>Arachnida</taxon>
        <taxon>Araneae</taxon>
        <taxon>Araneomorphae</taxon>
        <taxon>Entelegynae</taxon>
        <taxon>Araneoidea</taxon>
        <taxon>Araneidae</taxon>
        <taxon>Araneus</taxon>
    </lineage>
</organism>
<reference evidence="2 3" key="1">
    <citation type="journal article" date="2019" name="Sci. Rep.">
        <title>Orb-weaving spider Araneus ventricosus genome elucidates the spidroin gene catalogue.</title>
        <authorList>
            <person name="Kono N."/>
            <person name="Nakamura H."/>
            <person name="Ohtoshi R."/>
            <person name="Moran D.A.P."/>
            <person name="Shinohara A."/>
            <person name="Yoshida Y."/>
            <person name="Fujiwara M."/>
            <person name="Mori M."/>
            <person name="Tomita M."/>
            <person name="Arakawa K."/>
        </authorList>
    </citation>
    <scope>NUCLEOTIDE SEQUENCE [LARGE SCALE GENOMIC DNA]</scope>
</reference>
<proteinExistence type="predicted"/>
<dbReference type="EMBL" id="BGPR01005940">
    <property type="protein sequence ID" value="GBN14723.1"/>
    <property type="molecule type" value="Genomic_DNA"/>
</dbReference>
<gene>
    <name evidence="2" type="ORF">AVEN_256593_1</name>
</gene>